<feature type="transmembrane region" description="Helical" evidence="1">
    <location>
        <begin position="60"/>
        <end position="80"/>
    </location>
</feature>
<sequence length="209" mass="24662">MMYDKALVYIHGKGGTADSAKEFKSLFPEYDIYGFDYKSENPWEAEIEFKQYFTDLAKKYSIITVIATSLGAYFLMISGVQAHIHRAYFVSPIVNMERLIQDMMKRGHVSNEELENKKIIQLSTYETLSWEYYTWVKQHPIVWRVPTFILYGENDNFQTIDTINRFAESVGAKVTVMLNGEHWFHTPEQNEFRRNWLKKLIEEDKNGNN</sequence>
<keyword evidence="1" id="KW-0472">Membrane</keyword>
<reference evidence="2 3" key="1">
    <citation type="submission" date="2017-08" db="EMBL/GenBank/DDBJ databases">
        <authorList>
            <person name="de Groot N.N."/>
        </authorList>
    </citation>
    <scope>NUCLEOTIDE SEQUENCE [LARGE SCALE GENOMIC DNA]</scope>
    <source>
        <strain evidence="2 3">DSM 9787</strain>
    </source>
</reference>
<evidence type="ECO:0000313" key="2">
    <source>
        <dbReference type="EMBL" id="SOC06600.1"/>
    </source>
</evidence>
<dbReference type="InterPro" id="IPR029058">
    <property type="entry name" value="AB_hydrolase_fold"/>
</dbReference>
<dbReference type="RefSeq" id="WP_097076573.1">
    <property type="nucleotide sequence ID" value="NZ_OBMR01000007.1"/>
</dbReference>
<proteinExistence type="predicted"/>
<keyword evidence="1" id="KW-0812">Transmembrane</keyword>
<evidence type="ECO:0000256" key="1">
    <source>
        <dbReference type="SAM" id="Phobius"/>
    </source>
</evidence>
<organism evidence="2 3">
    <name type="scientific">Pseudobutyrivibrio ruminis DSM 9787</name>
    <dbReference type="NCBI Taxonomy" id="1123011"/>
    <lineage>
        <taxon>Bacteria</taxon>
        <taxon>Bacillati</taxon>
        <taxon>Bacillota</taxon>
        <taxon>Clostridia</taxon>
        <taxon>Lachnospirales</taxon>
        <taxon>Lachnospiraceae</taxon>
        <taxon>Pseudobutyrivibrio</taxon>
    </lineage>
</organism>
<evidence type="ECO:0008006" key="4">
    <source>
        <dbReference type="Google" id="ProtNLM"/>
    </source>
</evidence>
<dbReference type="AlphaFoldDB" id="A0A285SGU2"/>
<dbReference type="EMBL" id="OBMR01000007">
    <property type="protein sequence ID" value="SOC06600.1"/>
    <property type="molecule type" value="Genomic_DNA"/>
</dbReference>
<evidence type="ECO:0000313" key="3">
    <source>
        <dbReference type="Proteomes" id="UP000219563"/>
    </source>
</evidence>
<dbReference type="Gene3D" id="3.40.50.1820">
    <property type="entry name" value="alpha/beta hydrolase"/>
    <property type="match status" value="1"/>
</dbReference>
<name>A0A285SGU2_9FIRM</name>
<accession>A0A285SGU2</accession>
<keyword evidence="1" id="KW-1133">Transmembrane helix</keyword>
<protein>
    <recommendedName>
        <fullName evidence="4">Alpha/beta hydrolase</fullName>
    </recommendedName>
</protein>
<dbReference type="Proteomes" id="UP000219563">
    <property type="component" value="Unassembled WGS sequence"/>
</dbReference>
<dbReference type="SUPFAM" id="SSF53474">
    <property type="entry name" value="alpha/beta-Hydrolases"/>
    <property type="match status" value="1"/>
</dbReference>
<gene>
    <name evidence="2" type="ORF">SAMN02910411_2316</name>
</gene>